<organism evidence="4 5">
    <name type="scientific">Acetobacter garciniae</name>
    <dbReference type="NCBI Taxonomy" id="2817435"/>
    <lineage>
        <taxon>Bacteria</taxon>
        <taxon>Pseudomonadati</taxon>
        <taxon>Pseudomonadota</taxon>
        <taxon>Alphaproteobacteria</taxon>
        <taxon>Acetobacterales</taxon>
        <taxon>Acetobacteraceae</taxon>
        <taxon>Acetobacter</taxon>
    </lineage>
</organism>
<dbReference type="Pfam" id="PF02581">
    <property type="entry name" value="TMP-TENI"/>
    <property type="match status" value="1"/>
</dbReference>
<gene>
    <name evidence="4" type="ORF">J2D77_02825</name>
</gene>
<dbReference type="GO" id="GO:0009228">
    <property type="term" value="P:thiamine biosynthetic process"/>
    <property type="evidence" value="ECO:0007669"/>
    <property type="project" value="UniProtKB-KW"/>
</dbReference>
<dbReference type="InterPro" id="IPR022998">
    <property type="entry name" value="ThiamineP_synth_TenI"/>
</dbReference>
<comment type="caution">
    <text evidence="4">The sequence shown here is derived from an EMBL/GenBank/DDBJ whole genome shotgun (WGS) entry which is preliminary data.</text>
</comment>
<dbReference type="Gene3D" id="3.20.20.70">
    <property type="entry name" value="Aldolase class I"/>
    <property type="match status" value="1"/>
</dbReference>
<keyword evidence="5" id="KW-1185">Reference proteome</keyword>
<evidence type="ECO:0000256" key="2">
    <source>
        <dbReference type="ARBA" id="ARBA00022977"/>
    </source>
</evidence>
<name>A0A939HIK7_9PROT</name>
<dbReference type="GO" id="GO:0004789">
    <property type="term" value="F:thiamine-phosphate diphosphorylase activity"/>
    <property type="evidence" value="ECO:0007669"/>
    <property type="project" value="TreeGrafter"/>
</dbReference>
<dbReference type="InterPro" id="IPR013785">
    <property type="entry name" value="Aldolase_TIM"/>
</dbReference>
<evidence type="ECO:0000313" key="5">
    <source>
        <dbReference type="Proteomes" id="UP000664073"/>
    </source>
</evidence>
<evidence type="ECO:0000259" key="3">
    <source>
        <dbReference type="Pfam" id="PF02581"/>
    </source>
</evidence>
<protein>
    <submittedName>
        <fullName evidence="4">Thiamine phosphate synthase</fullName>
    </submittedName>
</protein>
<proteinExistence type="predicted"/>
<accession>A0A939HIK7</accession>
<dbReference type="AlphaFoldDB" id="A0A939HIK7"/>
<dbReference type="Proteomes" id="UP000664073">
    <property type="component" value="Unassembled WGS sequence"/>
</dbReference>
<feature type="domain" description="Thiamine phosphate synthase/TenI" evidence="3">
    <location>
        <begin position="29"/>
        <end position="197"/>
    </location>
</feature>
<reference evidence="4" key="1">
    <citation type="submission" date="2021-03" db="EMBL/GenBank/DDBJ databases">
        <title>The complete genome sequence of Acetobacter sp. TBRC 12339.</title>
        <authorList>
            <person name="Charoenyingcharoen P."/>
            <person name="Yukphan P."/>
        </authorList>
    </citation>
    <scope>NUCLEOTIDE SEQUENCE</scope>
    <source>
        <strain evidence="4">TBRC 12339</strain>
    </source>
</reference>
<dbReference type="EMBL" id="JAFVMH010000001">
    <property type="protein sequence ID" value="MBO1324092.1"/>
    <property type="molecule type" value="Genomic_DNA"/>
</dbReference>
<dbReference type="PANTHER" id="PTHR20857:SF15">
    <property type="entry name" value="THIAMINE-PHOSPHATE SYNTHASE"/>
    <property type="match status" value="1"/>
</dbReference>
<dbReference type="CDD" id="cd00564">
    <property type="entry name" value="TMP_TenI"/>
    <property type="match status" value="1"/>
</dbReference>
<keyword evidence="2" id="KW-0784">Thiamine biosynthesis</keyword>
<comment type="pathway">
    <text evidence="1">Cofactor biosynthesis; thiamine diphosphate biosynthesis.</text>
</comment>
<dbReference type="SUPFAM" id="SSF51391">
    <property type="entry name" value="Thiamin phosphate synthase"/>
    <property type="match status" value="1"/>
</dbReference>
<dbReference type="GO" id="GO:0005737">
    <property type="term" value="C:cytoplasm"/>
    <property type="evidence" value="ECO:0007669"/>
    <property type="project" value="TreeGrafter"/>
</dbReference>
<dbReference type="RefSeq" id="WP_207844747.1">
    <property type="nucleotide sequence ID" value="NZ_JAFVMH010000001.1"/>
</dbReference>
<evidence type="ECO:0000313" key="4">
    <source>
        <dbReference type="EMBL" id="MBO1324092.1"/>
    </source>
</evidence>
<dbReference type="PANTHER" id="PTHR20857">
    <property type="entry name" value="THIAMINE-PHOSPHATE PYROPHOSPHORYLASE"/>
    <property type="match status" value="1"/>
</dbReference>
<sequence length="218" mass="23264">MNSPLSTAPHASAEALARAIPQPINPVVDSAAWVERLGRAGARFIQLRLKDLPAAALLAEIRSAHASAKELGVCLVLNDYWQIALDEGIDYIHLGQEDLDTADLPAIHKGGLRLGVSTHCHEELARALACKPDYVALGPIWETKLKKMAFGPQGTERLTEWREMIGPMPLVAIGGITLARAGACIAAGADCVAAVSDFIRHPDPEGQVKAWLAATTRS</sequence>
<dbReference type="InterPro" id="IPR036206">
    <property type="entry name" value="ThiamineP_synth_sf"/>
</dbReference>
<evidence type="ECO:0000256" key="1">
    <source>
        <dbReference type="ARBA" id="ARBA00004948"/>
    </source>
</evidence>